<dbReference type="InterPro" id="IPR002912">
    <property type="entry name" value="ACT_dom"/>
</dbReference>
<dbReference type="EC" id="2.7.6.5" evidence="1"/>
<protein>
    <recommendedName>
        <fullName evidence="2">GTP pyrophosphokinase rsh</fullName>
        <ecNumber evidence="1">2.7.6.5</ecNumber>
    </recommendedName>
    <alternativeName>
        <fullName evidence="4">(p)ppGpp synthase</fullName>
    </alternativeName>
    <alternativeName>
        <fullName evidence="3">ATP:GTP 3'-pyrophosphotransferase</fullName>
    </alternativeName>
</protein>
<dbReference type="Pfam" id="PF13328">
    <property type="entry name" value="HD_4"/>
    <property type="match status" value="1"/>
</dbReference>
<dbReference type="Gene3D" id="3.30.70.260">
    <property type="match status" value="1"/>
</dbReference>
<dbReference type="FunFam" id="1.10.3210.10:FF:000001">
    <property type="entry name" value="GTP pyrophosphokinase RelA"/>
    <property type="match status" value="1"/>
</dbReference>
<evidence type="ECO:0000256" key="5">
    <source>
        <dbReference type="ARBA" id="ARBA00048244"/>
    </source>
</evidence>
<feature type="domain" description="HD" evidence="9">
    <location>
        <begin position="111"/>
        <end position="210"/>
    </location>
</feature>
<dbReference type="HOGENOM" id="CLU_012300_3_0_5"/>
<dbReference type="PROSITE" id="PS51831">
    <property type="entry name" value="HD"/>
    <property type="match status" value="1"/>
</dbReference>
<dbReference type="GO" id="GO:0042594">
    <property type="term" value="P:response to starvation"/>
    <property type="evidence" value="ECO:0007669"/>
    <property type="project" value="TreeGrafter"/>
</dbReference>
<dbReference type="AlphaFoldDB" id="E0TB54"/>
<evidence type="ECO:0000256" key="7">
    <source>
        <dbReference type="SAM" id="MobiDB-lite"/>
    </source>
</evidence>
<dbReference type="RefSeq" id="WP_013300703.1">
    <property type="nucleotide sequence ID" value="NC_014414.1"/>
</dbReference>
<feature type="compositionally biased region" description="Basic and acidic residues" evidence="7">
    <location>
        <begin position="17"/>
        <end position="30"/>
    </location>
</feature>
<gene>
    <name evidence="11" type="ordered locus">PB2503_08369</name>
</gene>
<evidence type="ECO:0000313" key="11">
    <source>
        <dbReference type="EMBL" id="ADM09729.1"/>
    </source>
</evidence>
<dbReference type="eggNOG" id="COG0317">
    <property type="taxonomic scope" value="Bacteria"/>
</dbReference>
<dbReference type="InterPro" id="IPR004095">
    <property type="entry name" value="TGS"/>
</dbReference>
<evidence type="ECO:0000256" key="6">
    <source>
        <dbReference type="RuleBase" id="RU003847"/>
    </source>
</evidence>
<dbReference type="InterPro" id="IPR003607">
    <property type="entry name" value="HD/PDEase_dom"/>
</dbReference>
<dbReference type="InterPro" id="IPR043519">
    <property type="entry name" value="NT_sf"/>
</dbReference>
<dbReference type="PROSITE" id="PS51880">
    <property type="entry name" value="TGS"/>
    <property type="match status" value="1"/>
</dbReference>
<dbReference type="InterPro" id="IPR012676">
    <property type="entry name" value="TGS-like"/>
</dbReference>
<feature type="region of interest" description="Disordered" evidence="7">
    <location>
        <begin position="1"/>
        <end position="40"/>
    </location>
</feature>
<dbReference type="Gene3D" id="3.10.20.30">
    <property type="match status" value="1"/>
</dbReference>
<dbReference type="EMBL" id="CP002156">
    <property type="protein sequence ID" value="ADM09729.1"/>
    <property type="molecule type" value="Genomic_DNA"/>
</dbReference>
<dbReference type="Gene3D" id="3.30.460.10">
    <property type="entry name" value="Beta Polymerase, domain 2"/>
    <property type="match status" value="1"/>
</dbReference>
<dbReference type="InterPro" id="IPR007685">
    <property type="entry name" value="RelA_SpoT"/>
</dbReference>
<dbReference type="Pfam" id="PF13291">
    <property type="entry name" value="ACT_4"/>
    <property type="match status" value="1"/>
</dbReference>
<evidence type="ECO:0000259" key="9">
    <source>
        <dbReference type="PROSITE" id="PS51831"/>
    </source>
</evidence>
<dbReference type="KEGG" id="pbr:PB2503_08369"/>
<dbReference type="SUPFAM" id="SSF81301">
    <property type="entry name" value="Nucleotidyltransferase"/>
    <property type="match status" value="1"/>
</dbReference>
<organism evidence="11 12">
    <name type="scientific">Parvularcula bermudensis (strain ATCC BAA-594 / HTCC2503 / KCTC 12087)</name>
    <dbReference type="NCBI Taxonomy" id="314260"/>
    <lineage>
        <taxon>Bacteria</taxon>
        <taxon>Pseudomonadati</taxon>
        <taxon>Pseudomonadota</taxon>
        <taxon>Alphaproteobacteria</taxon>
        <taxon>Parvularculales</taxon>
        <taxon>Parvularculaceae</taxon>
        <taxon>Parvularcula</taxon>
    </lineage>
</organism>
<keyword evidence="12" id="KW-1185">Reference proteome</keyword>
<proteinExistence type="inferred from homology"/>
<comment type="similarity">
    <text evidence="6">Belongs to the relA/spoT family.</text>
</comment>
<dbReference type="GO" id="GO:0008893">
    <property type="term" value="F:guanosine-3',5'-bis(diphosphate) 3'-diphosphatase activity"/>
    <property type="evidence" value="ECO:0007669"/>
    <property type="project" value="TreeGrafter"/>
</dbReference>
<evidence type="ECO:0000313" key="12">
    <source>
        <dbReference type="Proteomes" id="UP000001302"/>
    </source>
</evidence>
<dbReference type="SUPFAM" id="SSF81271">
    <property type="entry name" value="TGS-like"/>
    <property type="match status" value="1"/>
</dbReference>
<dbReference type="InterPro" id="IPR006674">
    <property type="entry name" value="HD_domain"/>
</dbReference>
<feature type="domain" description="ACT" evidence="8">
    <location>
        <begin position="721"/>
        <end position="795"/>
    </location>
</feature>
<dbReference type="FunFam" id="3.10.20.30:FF:000002">
    <property type="entry name" value="GTP pyrophosphokinase (RelA/SpoT)"/>
    <property type="match status" value="1"/>
</dbReference>
<dbReference type="STRING" id="314260.PB2503_08369"/>
<comment type="catalytic activity">
    <reaction evidence="5">
        <text>GTP + ATP = guanosine 3'-diphosphate 5'-triphosphate + AMP</text>
        <dbReference type="Rhea" id="RHEA:22088"/>
        <dbReference type="ChEBI" id="CHEBI:30616"/>
        <dbReference type="ChEBI" id="CHEBI:37565"/>
        <dbReference type="ChEBI" id="CHEBI:142410"/>
        <dbReference type="ChEBI" id="CHEBI:456215"/>
        <dbReference type="EC" id="2.7.6.5"/>
    </reaction>
</comment>
<accession>E0TB54</accession>
<dbReference type="SUPFAM" id="SSF109604">
    <property type="entry name" value="HD-domain/PDEase-like"/>
    <property type="match status" value="1"/>
</dbReference>
<dbReference type="CDD" id="cd05399">
    <property type="entry name" value="NT_Rel-Spo_like"/>
    <property type="match status" value="1"/>
</dbReference>
<dbReference type="PROSITE" id="PS51671">
    <property type="entry name" value="ACT"/>
    <property type="match status" value="1"/>
</dbReference>
<dbReference type="GO" id="GO:0005886">
    <property type="term" value="C:plasma membrane"/>
    <property type="evidence" value="ECO:0007669"/>
    <property type="project" value="TreeGrafter"/>
</dbReference>
<dbReference type="Proteomes" id="UP000001302">
    <property type="component" value="Chromosome"/>
</dbReference>
<dbReference type="Pfam" id="PF04607">
    <property type="entry name" value="RelA_SpoT"/>
    <property type="match status" value="1"/>
</dbReference>
<evidence type="ECO:0000259" key="10">
    <source>
        <dbReference type="PROSITE" id="PS51880"/>
    </source>
</evidence>
<dbReference type="SMART" id="SM00954">
    <property type="entry name" value="RelA_SpoT"/>
    <property type="match status" value="1"/>
</dbReference>
<keyword evidence="11" id="KW-0378">Hydrolase</keyword>
<dbReference type="CDD" id="cd01668">
    <property type="entry name" value="TGS_RSH"/>
    <property type="match status" value="1"/>
</dbReference>
<dbReference type="NCBIfam" id="TIGR00691">
    <property type="entry name" value="spoT_relA"/>
    <property type="match status" value="1"/>
</dbReference>
<dbReference type="InterPro" id="IPR045865">
    <property type="entry name" value="ACT-like_dom_sf"/>
</dbReference>
<reference evidence="11 12" key="2">
    <citation type="journal article" date="2011" name="J. Bacteriol.">
        <title>Complete genome sequence of strain HTCC2503T of Parvularcula bermudensis, the type species of the order "Parvularculales" in the class Alphaproteobacteria.</title>
        <authorList>
            <person name="Oh H.M."/>
            <person name="Kang I."/>
            <person name="Vergin K.L."/>
            <person name="Kang D."/>
            <person name="Rhee K.H."/>
            <person name="Giovannoni S.J."/>
            <person name="Cho J.C."/>
        </authorList>
    </citation>
    <scope>NUCLEOTIDE SEQUENCE [LARGE SCALE GENOMIC DNA]</scope>
    <source>
        <strain evidence="12">ATCC BAA-594 / HTCC2503 / KCTC 12087</strain>
    </source>
</reference>
<sequence>MAEVNGSSDAKTIPTDQDPRQDKAQGRELAPETDIPPRQASRSAVGLFPGLEPAPAAPTLTGKPPDFIRQYELVDRIRSYDPEVDEALLDRAYVFAMRAHGDQKRSSGDPYISHPLAVASILTELKLDQETIATALLHDVVEDTPVTIGEITDIFGPVIAELVDGVTKISKRELAPDADGKTENFAKFLLATAKDLRVLIVKLADRLHNMRTLHFVPSTEKRARIARETMDIYAPMAGRIGMQAVKEELEDLSFRYLYPEAFDRITDRLDLLSQRAGPHIVRLATRLRESLAEAGMVAEVYAREKRVYSIWRKMQRKGSTFEELADIYAFRVIVEDGDACYRALGIIHQAFKMIPGEFDDYVSTPKPNGYRSIHTAVLASSEDSEAGTRYEGQRVEIQIRTFEMHEVAERGIAAHWRYKASQNDGGRAGGPEAGKDDPYLWLRGMIETLATEGGKDLLLAQAKLDLYHDQIFPFTPKGRVIPLPTDGTVLDFAYGLHTELGDRCAGAKVNGALRPPRSRLRTGDVVEILTNENAPIPQAWESFVVSAAAKTGLRRRARALNKRDKIILGERVVAAAFAARHLPFSSRAVEGVVAKLGFDQVDALYEAAGEMTLPARQVVEAVYPDLDADTDQHTGEGRLVETGAPLPRRAVSIAGMTPGGAITLGLCCGPLPGQRIIGLRDGENDSITVHTIDCERLADRQEEEWIDLAWSDSLTDTFIVPIVLTVNNKTGALGDIGTLLGRYGADILDINVEKRDVDFTDLCLDISVRDVRHLQSVLTGLRVSDYVVSAEKTESREEGPYDRR</sequence>
<feature type="compositionally biased region" description="Polar residues" evidence="7">
    <location>
        <begin position="1"/>
        <end position="10"/>
    </location>
</feature>
<dbReference type="Gene3D" id="1.10.3210.10">
    <property type="entry name" value="Hypothetical protein af1432"/>
    <property type="match status" value="1"/>
</dbReference>
<name>E0TB54_PARBH</name>
<feature type="domain" description="TGS" evidence="10">
    <location>
        <begin position="469"/>
        <end position="530"/>
    </location>
</feature>
<dbReference type="InterPro" id="IPR012675">
    <property type="entry name" value="Beta-grasp_dom_sf"/>
</dbReference>
<dbReference type="SUPFAM" id="SSF55021">
    <property type="entry name" value="ACT-like"/>
    <property type="match status" value="1"/>
</dbReference>
<dbReference type="InterPro" id="IPR045600">
    <property type="entry name" value="RelA/SpoT_AH_RIS"/>
</dbReference>
<evidence type="ECO:0000256" key="4">
    <source>
        <dbReference type="ARBA" id="ARBA00032407"/>
    </source>
</evidence>
<dbReference type="SMART" id="SM00471">
    <property type="entry name" value="HDc"/>
    <property type="match status" value="1"/>
</dbReference>
<dbReference type="GO" id="GO:0008728">
    <property type="term" value="F:GTP diphosphokinase activity"/>
    <property type="evidence" value="ECO:0007669"/>
    <property type="project" value="UniProtKB-EC"/>
</dbReference>
<comment type="function">
    <text evidence="6">In eubacteria ppGpp (guanosine 3'-diphosphate 5'-diphosphate) is a mediator of the stringent response that coordinates a variety of cellular activities in response to changes in nutritional abundance.</text>
</comment>
<evidence type="ECO:0000256" key="1">
    <source>
        <dbReference type="ARBA" id="ARBA00013251"/>
    </source>
</evidence>
<dbReference type="Pfam" id="PF19296">
    <property type="entry name" value="RelA_AH_RIS"/>
    <property type="match status" value="1"/>
</dbReference>
<dbReference type="PANTHER" id="PTHR21262">
    <property type="entry name" value="GUANOSINE-3',5'-BIS DIPHOSPHATE 3'-PYROPHOSPHOHYDROLASE"/>
    <property type="match status" value="1"/>
</dbReference>
<dbReference type="InterPro" id="IPR004811">
    <property type="entry name" value="RelA/Spo_fam"/>
</dbReference>
<dbReference type="OrthoDB" id="9805041at2"/>
<dbReference type="InterPro" id="IPR033655">
    <property type="entry name" value="TGS_RelA/SpoT"/>
</dbReference>
<evidence type="ECO:0000256" key="3">
    <source>
        <dbReference type="ARBA" id="ARBA00029754"/>
    </source>
</evidence>
<dbReference type="PANTHER" id="PTHR21262:SF36">
    <property type="entry name" value="BIFUNCTIONAL (P)PPGPP SYNTHASE_HYDROLASE SPOT"/>
    <property type="match status" value="1"/>
</dbReference>
<dbReference type="CDD" id="cd00077">
    <property type="entry name" value="HDc"/>
    <property type="match status" value="1"/>
</dbReference>
<reference evidence="12" key="1">
    <citation type="submission" date="2010-08" db="EMBL/GenBank/DDBJ databases">
        <title>Genome sequence of Parvularcula bermudensis HTCC2503.</title>
        <authorList>
            <person name="Kang D.-M."/>
            <person name="Oh H.-M."/>
            <person name="Cho J.-C."/>
        </authorList>
    </citation>
    <scope>NUCLEOTIDE SEQUENCE [LARGE SCALE GENOMIC DNA]</scope>
    <source>
        <strain evidence="12">ATCC BAA-594 / HTCC2503 / KCTC 12087</strain>
    </source>
</reference>
<dbReference type="GO" id="GO:0015969">
    <property type="term" value="P:guanosine tetraphosphate metabolic process"/>
    <property type="evidence" value="ECO:0007669"/>
    <property type="project" value="InterPro"/>
</dbReference>
<dbReference type="Pfam" id="PF02824">
    <property type="entry name" value="TGS"/>
    <property type="match status" value="1"/>
</dbReference>
<evidence type="ECO:0000259" key="8">
    <source>
        <dbReference type="PROSITE" id="PS51671"/>
    </source>
</evidence>
<evidence type="ECO:0000256" key="2">
    <source>
        <dbReference type="ARBA" id="ARBA00014315"/>
    </source>
</evidence>